<dbReference type="Proteomes" id="UP000005850">
    <property type="component" value="Chromosome"/>
</dbReference>
<dbReference type="SUPFAM" id="SSF53850">
    <property type="entry name" value="Periplasmic binding protein-like II"/>
    <property type="match status" value="1"/>
</dbReference>
<evidence type="ECO:0000256" key="7">
    <source>
        <dbReference type="PIRSR" id="PIRSR002854-1"/>
    </source>
</evidence>
<dbReference type="STRING" id="1042163.BRLA_c004090"/>
<sequence>MKKIFSTLAIGVLALSLAACGAGNKTDNSTATPQEGQPVTLKVGATAVPHAEILNEVVKPMLQKENINLDVVLFQDFVMPNTQLAEKELDANYFQHIPWLEKTNKEKGLDLTYVAGIHIEPMGIYSNKTKAYKDLAALPQGAAVAITNASAEQGRILALLEKAGLLKLKDGVATNGTVADIVEKKIELKELEPAMLPRAIDDPGIDAAVINSNFAMEAGLNPTENSIYIEEGKDNPNVNVLATRQDNKDSEVIKKLAKAMTSPEVKDFIDKKYNGAVVFVGQLK</sequence>
<protein>
    <recommendedName>
        <fullName evidence="6">Lipoprotein</fullName>
    </recommendedName>
</protein>
<dbReference type="HOGENOM" id="CLU_067080_0_0_9"/>
<evidence type="ECO:0000256" key="4">
    <source>
        <dbReference type="ARBA" id="ARBA00023139"/>
    </source>
</evidence>
<dbReference type="GO" id="GO:0016020">
    <property type="term" value="C:membrane"/>
    <property type="evidence" value="ECO:0007669"/>
    <property type="project" value="UniProtKB-SubCell"/>
</dbReference>
<dbReference type="eggNOG" id="COG1464">
    <property type="taxonomic scope" value="Bacteria"/>
</dbReference>
<gene>
    <name evidence="9" type="primary">metQ</name>
    <name evidence="9" type="ORF">BRLA_c004090</name>
</gene>
<evidence type="ECO:0000256" key="8">
    <source>
        <dbReference type="SAM" id="SignalP"/>
    </source>
</evidence>
<keyword evidence="5 6" id="KW-0449">Lipoprotein</keyword>
<dbReference type="InterPro" id="IPR004872">
    <property type="entry name" value="Lipoprotein_NlpA"/>
</dbReference>
<dbReference type="PANTHER" id="PTHR30429">
    <property type="entry name" value="D-METHIONINE-BINDING LIPOPROTEIN METQ"/>
    <property type="match status" value="1"/>
</dbReference>
<feature type="signal peptide" evidence="8">
    <location>
        <begin position="1"/>
        <end position="21"/>
    </location>
</feature>
<reference evidence="9 10" key="1">
    <citation type="journal article" date="2011" name="J. Bacteriol.">
        <title>Genome sequence of Brevibacillus laterosporus LMG 15441, a pathogen of invertebrates.</title>
        <authorList>
            <person name="Djukic M."/>
            <person name="Poehlein A."/>
            <person name="Thurmer A."/>
            <person name="Daniel R."/>
        </authorList>
    </citation>
    <scope>NUCLEOTIDE SEQUENCE [LARGE SCALE GENOMIC DNA]</scope>
    <source>
        <strain evidence="9 10">LMG 15441</strain>
    </source>
</reference>
<dbReference type="EMBL" id="CP007806">
    <property type="protein sequence ID" value="AIG24790.1"/>
    <property type="molecule type" value="Genomic_DNA"/>
</dbReference>
<dbReference type="Pfam" id="PF03180">
    <property type="entry name" value="Lipoprotein_9"/>
    <property type="match status" value="1"/>
</dbReference>
<keyword evidence="10" id="KW-1185">Reference proteome</keyword>
<dbReference type="Gene3D" id="3.40.190.10">
    <property type="entry name" value="Periplasmic binding protein-like II"/>
    <property type="match status" value="2"/>
</dbReference>
<name>A0A075R5B5_BRELA</name>
<keyword evidence="3" id="KW-0472">Membrane</keyword>
<dbReference type="PIRSF" id="PIRSF002854">
    <property type="entry name" value="MetQ"/>
    <property type="match status" value="1"/>
</dbReference>
<dbReference type="RefSeq" id="WP_003333554.1">
    <property type="nucleotide sequence ID" value="NZ_CP007806.1"/>
</dbReference>
<feature type="chain" id="PRO_5001709498" description="Lipoprotein" evidence="8">
    <location>
        <begin position="22"/>
        <end position="284"/>
    </location>
</feature>
<keyword evidence="4" id="KW-0564">Palmitate</keyword>
<dbReference type="KEGG" id="blr:BRLA_c004090"/>
<dbReference type="AlphaFoldDB" id="A0A075R5B5"/>
<evidence type="ECO:0000256" key="1">
    <source>
        <dbReference type="ARBA" id="ARBA00004635"/>
    </source>
</evidence>
<evidence type="ECO:0000256" key="5">
    <source>
        <dbReference type="ARBA" id="ARBA00023288"/>
    </source>
</evidence>
<comment type="subcellular location">
    <subcellularLocation>
        <location evidence="1">Membrane</location>
        <topology evidence="1">Lipid-anchor</topology>
    </subcellularLocation>
</comment>
<evidence type="ECO:0000256" key="2">
    <source>
        <dbReference type="ARBA" id="ARBA00022729"/>
    </source>
</evidence>
<feature type="lipid moiety-binding region" description="S-diacylglycerol cysteine" evidence="7">
    <location>
        <position position="20"/>
    </location>
</feature>
<organism evidence="9 10">
    <name type="scientific">Brevibacillus laterosporus LMG 15441</name>
    <dbReference type="NCBI Taxonomy" id="1042163"/>
    <lineage>
        <taxon>Bacteria</taxon>
        <taxon>Bacillati</taxon>
        <taxon>Bacillota</taxon>
        <taxon>Bacilli</taxon>
        <taxon>Bacillales</taxon>
        <taxon>Paenibacillaceae</taxon>
        <taxon>Brevibacillus</taxon>
    </lineage>
</organism>
<dbReference type="PROSITE" id="PS51257">
    <property type="entry name" value="PROKAR_LIPOPROTEIN"/>
    <property type="match status" value="1"/>
</dbReference>
<proteinExistence type="inferred from homology"/>
<comment type="similarity">
    <text evidence="6">Belongs to the nlpA lipoprotein family.</text>
</comment>
<evidence type="ECO:0000256" key="6">
    <source>
        <dbReference type="PIRNR" id="PIRNR002854"/>
    </source>
</evidence>
<evidence type="ECO:0000313" key="9">
    <source>
        <dbReference type="EMBL" id="AIG24790.1"/>
    </source>
</evidence>
<evidence type="ECO:0000256" key="3">
    <source>
        <dbReference type="ARBA" id="ARBA00023136"/>
    </source>
</evidence>
<accession>A0A075R5B5</accession>
<evidence type="ECO:0000313" key="10">
    <source>
        <dbReference type="Proteomes" id="UP000005850"/>
    </source>
</evidence>
<keyword evidence="2 8" id="KW-0732">Signal</keyword>
<dbReference type="PANTHER" id="PTHR30429:SF0">
    <property type="entry name" value="METHIONINE-BINDING LIPOPROTEIN METQ"/>
    <property type="match status" value="1"/>
</dbReference>